<gene>
    <name evidence="3" type="ORF">OM944_12375</name>
</gene>
<evidence type="ECO:0000313" key="4">
    <source>
        <dbReference type="Proteomes" id="UP001163156"/>
    </source>
</evidence>
<evidence type="ECO:0000259" key="2">
    <source>
        <dbReference type="Pfam" id="PF04389"/>
    </source>
</evidence>
<name>A0ABY6MCM7_9BACT</name>
<dbReference type="SUPFAM" id="SSF53187">
    <property type="entry name" value="Zn-dependent exopeptidases"/>
    <property type="match status" value="1"/>
</dbReference>
<evidence type="ECO:0000256" key="1">
    <source>
        <dbReference type="SAM" id="SignalP"/>
    </source>
</evidence>
<dbReference type="InterPro" id="IPR007484">
    <property type="entry name" value="Peptidase_M28"/>
</dbReference>
<evidence type="ECO:0000313" key="3">
    <source>
        <dbReference type="EMBL" id="UZD21458.1"/>
    </source>
</evidence>
<feature type="domain" description="Peptidase M28" evidence="2">
    <location>
        <begin position="95"/>
        <end position="297"/>
    </location>
</feature>
<proteinExistence type="predicted"/>
<accession>A0ABY6MCM7</accession>
<feature type="signal peptide" evidence="1">
    <location>
        <begin position="1"/>
        <end position="22"/>
    </location>
</feature>
<feature type="chain" id="PRO_5045426006" evidence="1">
    <location>
        <begin position="23"/>
        <end position="309"/>
    </location>
</feature>
<dbReference type="Proteomes" id="UP001163156">
    <property type="component" value="Chromosome"/>
</dbReference>
<dbReference type="PANTHER" id="PTHR12147">
    <property type="entry name" value="METALLOPEPTIDASE M28 FAMILY MEMBER"/>
    <property type="match status" value="1"/>
</dbReference>
<dbReference type="Gene3D" id="3.40.630.10">
    <property type="entry name" value="Zn peptidases"/>
    <property type="match status" value="1"/>
</dbReference>
<dbReference type="PANTHER" id="PTHR12147:SF26">
    <property type="entry name" value="PEPTIDASE M28 DOMAIN-CONTAINING PROTEIN"/>
    <property type="match status" value="1"/>
</dbReference>
<sequence length="309" mass="34714">MQVAIKYCLSCLLIFSIHLAKAQSIDKTKLIEHIAYLSSDELEGRKTQSQGNLAAREYILNEFKSLDLATQYPDYIQKFSFEGRRDNKVYDQAANIIAYIPGSSSKKLIVITAHYDHVGIGRADSAGDSIYNGADDNASGTAALLELARYFKAHRPEHGIMFAALDGEEMGLQGAKALVKDFPYALDQIVLNINMDMISRNENGELYASGTYYYPTFKTILEEVASGNKPILKFGHDEPNTGRDNWTNSSDHGAFFKENVPHIYFGVEDHKDYHKPSDSFENIDQEFFVNATNLILKCTIVLDQELLKE</sequence>
<keyword evidence="1" id="KW-0732">Signal</keyword>
<dbReference type="RefSeq" id="WP_264807930.1">
    <property type="nucleotide sequence ID" value="NZ_CP110226.1"/>
</dbReference>
<keyword evidence="4" id="KW-1185">Reference proteome</keyword>
<dbReference type="Pfam" id="PF04389">
    <property type="entry name" value="Peptidase_M28"/>
    <property type="match status" value="1"/>
</dbReference>
<protein>
    <submittedName>
        <fullName evidence="3">M28 family peptidase</fullName>
    </submittedName>
</protein>
<dbReference type="InterPro" id="IPR045175">
    <property type="entry name" value="M28_fam"/>
</dbReference>
<reference evidence="3" key="1">
    <citation type="submission" date="2022-10" db="EMBL/GenBank/DDBJ databases">
        <title>Algoriphagus sp. a novel bacteria isolate from halophytes salicornia europaea.</title>
        <authorList>
            <person name="Peng Y."/>
            <person name="Jiang L."/>
            <person name="Lee J."/>
        </authorList>
    </citation>
    <scope>NUCLEOTIDE SEQUENCE</scope>
    <source>
        <strain evidence="3">TR-M5</strain>
    </source>
</reference>
<organism evidence="3 4">
    <name type="scientific">Algoriphagus halophytocola</name>
    <dbReference type="NCBI Taxonomy" id="2991499"/>
    <lineage>
        <taxon>Bacteria</taxon>
        <taxon>Pseudomonadati</taxon>
        <taxon>Bacteroidota</taxon>
        <taxon>Cytophagia</taxon>
        <taxon>Cytophagales</taxon>
        <taxon>Cyclobacteriaceae</taxon>
        <taxon>Algoriphagus</taxon>
    </lineage>
</organism>
<dbReference type="EMBL" id="CP110226">
    <property type="protein sequence ID" value="UZD21458.1"/>
    <property type="molecule type" value="Genomic_DNA"/>
</dbReference>